<keyword evidence="2" id="KW-0489">Methyltransferase</keyword>
<dbReference type="AlphaFoldDB" id="A0A0G0LR46"/>
<gene>
    <name evidence="2" type="ORF">UT18_C0019G0024</name>
</gene>
<keyword evidence="2" id="KW-0808">Transferase</keyword>
<dbReference type="InterPro" id="IPR013216">
    <property type="entry name" value="Methyltransf_11"/>
</dbReference>
<reference evidence="2 3" key="1">
    <citation type="journal article" date="2015" name="Nature">
        <title>rRNA introns, odd ribosomes, and small enigmatic genomes across a large radiation of phyla.</title>
        <authorList>
            <person name="Brown C.T."/>
            <person name="Hug L.A."/>
            <person name="Thomas B.C."/>
            <person name="Sharon I."/>
            <person name="Castelle C.J."/>
            <person name="Singh A."/>
            <person name="Wilkins M.J."/>
            <person name="Williams K.H."/>
            <person name="Banfield J.F."/>
        </authorList>
    </citation>
    <scope>NUCLEOTIDE SEQUENCE [LARGE SCALE GENOMIC DNA]</scope>
</reference>
<sequence>MKLDVGTAESLSFWLKNAKLYMQLILMKKQLLKPKKNVPEGNFSVGDGQSLTFKDAQFDIILFSKSLHHHSNPTLALQETIRVLKPNGEIIIIELVPDTEYQKILKPVHNEREGIIKAGEAINVSGLKVISKQRINTPKEFADFNSLLKSLEERFEVKDSDTLKAEVEGVLGTKIQEVPLILNAEIDIYQLRA</sequence>
<dbReference type="SUPFAM" id="SSF53335">
    <property type="entry name" value="S-adenosyl-L-methionine-dependent methyltransferases"/>
    <property type="match status" value="1"/>
</dbReference>
<comment type="caution">
    <text evidence="2">The sequence shown here is derived from an EMBL/GenBank/DDBJ whole genome shotgun (WGS) entry which is preliminary data.</text>
</comment>
<feature type="domain" description="Methyltransferase type 11" evidence="1">
    <location>
        <begin position="6"/>
        <end position="92"/>
    </location>
</feature>
<accession>A0A0G0LR46</accession>
<evidence type="ECO:0000313" key="3">
    <source>
        <dbReference type="Proteomes" id="UP000034207"/>
    </source>
</evidence>
<evidence type="ECO:0000259" key="1">
    <source>
        <dbReference type="Pfam" id="PF08241"/>
    </source>
</evidence>
<proteinExistence type="predicted"/>
<evidence type="ECO:0000313" key="2">
    <source>
        <dbReference type="EMBL" id="KKQ93522.1"/>
    </source>
</evidence>
<dbReference type="InterPro" id="IPR029063">
    <property type="entry name" value="SAM-dependent_MTases_sf"/>
</dbReference>
<dbReference type="EMBL" id="LBVV01000019">
    <property type="protein sequence ID" value="KKQ93522.1"/>
    <property type="molecule type" value="Genomic_DNA"/>
</dbReference>
<dbReference type="Gene3D" id="3.40.50.150">
    <property type="entry name" value="Vaccinia Virus protein VP39"/>
    <property type="match status" value="1"/>
</dbReference>
<dbReference type="GO" id="GO:0032259">
    <property type="term" value="P:methylation"/>
    <property type="evidence" value="ECO:0007669"/>
    <property type="project" value="UniProtKB-KW"/>
</dbReference>
<protein>
    <submittedName>
        <fullName evidence="2">Methyltransferase type 11</fullName>
    </submittedName>
</protein>
<dbReference type="STRING" id="1618345.UT18_C0019G0024"/>
<dbReference type="Proteomes" id="UP000034207">
    <property type="component" value="Unassembled WGS sequence"/>
</dbReference>
<name>A0A0G0LR46_UNCC2</name>
<dbReference type="Pfam" id="PF08241">
    <property type="entry name" value="Methyltransf_11"/>
    <property type="match status" value="1"/>
</dbReference>
<organism evidence="2 3">
    <name type="scientific">candidate division CPR2 bacterium GW2011_GWC2_39_10</name>
    <dbReference type="NCBI Taxonomy" id="1618345"/>
    <lineage>
        <taxon>Bacteria</taxon>
        <taxon>Bacteria division CPR2</taxon>
    </lineage>
</organism>
<dbReference type="GO" id="GO:0008757">
    <property type="term" value="F:S-adenosylmethionine-dependent methyltransferase activity"/>
    <property type="evidence" value="ECO:0007669"/>
    <property type="project" value="InterPro"/>
</dbReference>